<evidence type="ECO:0000256" key="3">
    <source>
        <dbReference type="SAM" id="Phobius"/>
    </source>
</evidence>
<keyword evidence="1" id="KW-0175">Coiled coil</keyword>
<protein>
    <recommendedName>
        <fullName evidence="4">DUF6468 domain-containing protein</fullName>
    </recommendedName>
</protein>
<evidence type="ECO:0000256" key="1">
    <source>
        <dbReference type="SAM" id="Coils"/>
    </source>
</evidence>
<feature type="compositionally biased region" description="Low complexity" evidence="2">
    <location>
        <begin position="142"/>
        <end position="152"/>
    </location>
</feature>
<dbReference type="OrthoDB" id="8481361at2"/>
<keyword evidence="3" id="KW-1133">Transmembrane helix</keyword>
<feature type="domain" description="DUF6468" evidence="4">
    <location>
        <begin position="37"/>
        <end position="110"/>
    </location>
</feature>
<organism evidence="5 6">
    <name type="scientific">Rhodothalassium salexigens DSM 2132</name>
    <dbReference type="NCBI Taxonomy" id="1188247"/>
    <lineage>
        <taxon>Bacteria</taxon>
        <taxon>Pseudomonadati</taxon>
        <taxon>Pseudomonadota</taxon>
        <taxon>Alphaproteobacteria</taxon>
        <taxon>Rhodothalassiales</taxon>
        <taxon>Rhodothalassiaceae</taxon>
        <taxon>Rhodothalassium</taxon>
    </lineage>
</organism>
<evidence type="ECO:0000313" key="6">
    <source>
        <dbReference type="Proteomes" id="UP000295399"/>
    </source>
</evidence>
<accession>A0A4R2PWP2</accession>
<evidence type="ECO:0000256" key="2">
    <source>
        <dbReference type="SAM" id="MobiDB-lite"/>
    </source>
</evidence>
<dbReference type="Pfam" id="PF20072">
    <property type="entry name" value="DUF6468"/>
    <property type="match status" value="1"/>
</dbReference>
<evidence type="ECO:0000259" key="4">
    <source>
        <dbReference type="Pfam" id="PF20072"/>
    </source>
</evidence>
<proteinExistence type="predicted"/>
<dbReference type="RefSeq" id="WP_132707084.1">
    <property type="nucleotide sequence ID" value="NZ_JACIGF010000001.1"/>
</dbReference>
<feature type="region of interest" description="Disordered" evidence="2">
    <location>
        <begin position="110"/>
        <end position="177"/>
    </location>
</feature>
<evidence type="ECO:0000313" key="5">
    <source>
        <dbReference type="EMBL" id="TCP38571.1"/>
    </source>
</evidence>
<comment type="caution">
    <text evidence="5">The sequence shown here is derived from an EMBL/GenBank/DDBJ whole genome shotgun (WGS) entry which is preliminary data.</text>
</comment>
<feature type="coiled-coil region" evidence="1">
    <location>
        <begin position="36"/>
        <end position="63"/>
    </location>
</feature>
<dbReference type="InParanoid" id="A0A4R2PWP2"/>
<reference evidence="5 6" key="1">
    <citation type="submission" date="2019-03" db="EMBL/GenBank/DDBJ databases">
        <title>Genomic Encyclopedia of Type Strains, Phase IV (KMG-IV): sequencing the most valuable type-strain genomes for metagenomic binning, comparative biology and taxonomic classification.</title>
        <authorList>
            <person name="Goeker M."/>
        </authorList>
    </citation>
    <scope>NUCLEOTIDE SEQUENCE [LARGE SCALE GENOMIC DNA]</scope>
    <source>
        <strain evidence="5 6">DSM 2132</strain>
    </source>
</reference>
<feature type="transmembrane region" description="Helical" evidence="3">
    <location>
        <begin position="6"/>
        <end position="29"/>
    </location>
</feature>
<gene>
    <name evidence="5" type="ORF">EV659_101478</name>
</gene>
<dbReference type="AlphaFoldDB" id="A0A4R2PWP2"/>
<dbReference type="Proteomes" id="UP000295399">
    <property type="component" value="Unassembled WGS sequence"/>
</dbReference>
<sequence>MMSGIALGLAIDAVLAIMLFAAIVVGLRVHRRLAEVRRAQSELADLVVQLDRATEKARNAVGELKHAGSEAREILTSDMARARSLADELSLIAEAGDNLATRLETRLTEAGRHIRAQDKSAPSGGRRAPAGERSAAPRGEVPARSSARGAPPAEDDRGFDDAADDDLFGRDDTDVSPQEAIMAALRNVR</sequence>
<keyword evidence="3" id="KW-0812">Transmembrane</keyword>
<keyword evidence="3" id="KW-0472">Membrane</keyword>
<name>A0A4R2PWP2_RHOSA</name>
<keyword evidence="6" id="KW-1185">Reference proteome</keyword>
<dbReference type="EMBL" id="SLXO01000001">
    <property type="protein sequence ID" value="TCP38571.1"/>
    <property type="molecule type" value="Genomic_DNA"/>
</dbReference>
<dbReference type="InterPro" id="IPR045531">
    <property type="entry name" value="DUF6468"/>
</dbReference>